<keyword evidence="4 5" id="KW-0472">Membrane</keyword>
<dbReference type="Proteomes" id="UP000276133">
    <property type="component" value="Unassembled WGS sequence"/>
</dbReference>
<feature type="transmembrane region" description="Helical" evidence="5">
    <location>
        <begin position="45"/>
        <end position="71"/>
    </location>
</feature>
<reference evidence="6 7" key="1">
    <citation type="journal article" date="2018" name="Sci. Rep.">
        <title>Genomic signatures of local adaptation to the degree of environmental predictability in rotifers.</title>
        <authorList>
            <person name="Franch-Gras L."/>
            <person name="Hahn C."/>
            <person name="Garcia-Roger E.M."/>
            <person name="Carmona M.J."/>
            <person name="Serra M."/>
            <person name="Gomez A."/>
        </authorList>
    </citation>
    <scope>NUCLEOTIDE SEQUENCE [LARGE SCALE GENOMIC DNA]</scope>
    <source>
        <strain evidence="6">HYR1</strain>
    </source>
</reference>
<evidence type="ECO:0000256" key="2">
    <source>
        <dbReference type="ARBA" id="ARBA00022692"/>
    </source>
</evidence>
<gene>
    <name evidence="6" type="ORF">BpHYR1_013906</name>
</gene>
<keyword evidence="3 5" id="KW-1133">Transmembrane helix</keyword>
<feature type="transmembrane region" description="Helical" evidence="5">
    <location>
        <begin position="83"/>
        <end position="106"/>
    </location>
</feature>
<dbReference type="AlphaFoldDB" id="A0A3M7Q5Q0"/>
<evidence type="ECO:0000256" key="3">
    <source>
        <dbReference type="ARBA" id="ARBA00022989"/>
    </source>
</evidence>
<comment type="caution">
    <text evidence="6">The sequence shown here is derived from an EMBL/GenBank/DDBJ whole genome shotgun (WGS) entry which is preliminary data.</text>
</comment>
<dbReference type="GO" id="GO:0035348">
    <property type="term" value="P:acetyl-CoA transmembrane transport"/>
    <property type="evidence" value="ECO:0007669"/>
    <property type="project" value="InterPro"/>
</dbReference>
<dbReference type="InterPro" id="IPR004752">
    <property type="entry name" value="AmpG_permease/AT-1"/>
</dbReference>
<sequence>MFHLYLTEIKVRIYVIVRNNTCTACAFIIHFAGRSKNKMANLHSLFTLFCCVFAMQTLVETVMFISQMAFFASISDASIGGTYMTLLATLSNLGGTYPSTVALYLLNFFSKKSCLIINLAAGFNSTQSFNSTSLMPIFNESSVLTDNKCSSSNDKECKKMSGD</sequence>
<evidence type="ECO:0000313" key="6">
    <source>
        <dbReference type="EMBL" id="RNA06522.1"/>
    </source>
</evidence>
<dbReference type="Pfam" id="PF13000">
    <property type="entry name" value="Acatn"/>
    <property type="match status" value="1"/>
</dbReference>
<dbReference type="PANTHER" id="PTHR12778:SF9">
    <property type="entry name" value="ACETYL-COENZYME A TRANSPORTER 1"/>
    <property type="match status" value="1"/>
</dbReference>
<evidence type="ECO:0000313" key="7">
    <source>
        <dbReference type="Proteomes" id="UP000276133"/>
    </source>
</evidence>
<dbReference type="OrthoDB" id="6415790at2759"/>
<dbReference type="GO" id="GO:0016020">
    <property type="term" value="C:membrane"/>
    <property type="evidence" value="ECO:0007669"/>
    <property type="project" value="UniProtKB-SubCell"/>
</dbReference>
<organism evidence="6 7">
    <name type="scientific">Brachionus plicatilis</name>
    <name type="common">Marine rotifer</name>
    <name type="synonym">Brachionus muelleri</name>
    <dbReference type="NCBI Taxonomy" id="10195"/>
    <lineage>
        <taxon>Eukaryota</taxon>
        <taxon>Metazoa</taxon>
        <taxon>Spiralia</taxon>
        <taxon>Gnathifera</taxon>
        <taxon>Rotifera</taxon>
        <taxon>Eurotatoria</taxon>
        <taxon>Monogononta</taxon>
        <taxon>Pseudotrocha</taxon>
        <taxon>Ploima</taxon>
        <taxon>Brachionidae</taxon>
        <taxon>Brachionus</taxon>
    </lineage>
</organism>
<dbReference type="InterPro" id="IPR024371">
    <property type="entry name" value="AcetylCoA_trans_1-like"/>
</dbReference>
<dbReference type="InterPro" id="IPR036259">
    <property type="entry name" value="MFS_trans_sf"/>
</dbReference>
<dbReference type="SUPFAM" id="SSF103473">
    <property type="entry name" value="MFS general substrate transporter"/>
    <property type="match status" value="1"/>
</dbReference>
<evidence type="ECO:0000256" key="4">
    <source>
        <dbReference type="ARBA" id="ARBA00023136"/>
    </source>
</evidence>
<proteinExistence type="predicted"/>
<evidence type="ECO:0000256" key="1">
    <source>
        <dbReference type="ARBA" id="ARBA00004141"/>
    </source>
</evidence>
<dbReference type="PANTHER" id="PTHR12778">
    <property type="entry name" value="SOLUTE CARRIER FAMILY 33 ACETYL-COA TRANSPORTER -RELATED"/>
    <property type="match status" value="1"/>
</dbReference>
<accession>A0A3M7Q5Q0</accession>
<feature type="non-terminal residue" evidence="6">
    <location>
        <position position="163"/>
    </location>
</feature>
<dbReference type="EMBL" id="REGN01007361">
    <property type="protein sequence ID" value="RNA06522.1"/>
    <property type="molecule type" value="Genomic_DNA"/>
</dbReference>
<evidence type="ECO:0000256" key="5">
    <source>
        <dbReference type="SAM" id="Phobius"/>
    </source>
</evidence>
<dbReference type="STRING" id="10195.A0A3M7Q5Q0"/>
<name>A0A3M7Q5Q0_BRAPC</name>
<protein>
    <submittedName>
        <fullName evidence="6">Acetyl-coenzyme A transporter 1</fullName>
    </submittedName>
</protein>
<dbReference type="GO" id="GO:0008521">
    <property type="term" value="F:acetyl-CoA transmembrane transporter activity"/>
    <property type="evidence" value="ECO:0007669"/>
    <property type="project" value="InterPro"/>
</dbReference>
<comment type="subcellular location">
    <subcellularLocation>
        <location evidence="1">Membrane</location>
        <topology evidence="1">Multi-pass membrane protein</topology>
    </subcellularLocation>
</comment>
<keyword evidence="7" id="KW-1185">Reference proteome</keyword>
<keyword evidence="2 5" id="KW-0812">Transmembrane</keyword>